<proteinExistence type="inferred from homology"/>
<dbReference type="EMBL" id="BMJS01000003">
    <property type="protein sequence ID" value="GGF91060.1"/>
    <property type="molecule type" value="Genomic_DNA"/>
</dbReference>
<evidence type="ECO:0000256" key="5">
    <source>
        <dbReference type="ARBA" id="ARBA00022755"/>
    </source>
</evidence>
<evidence type="ECO:0000256" key="2">
    <source>
        <dbReference type="ARBA" id="ARBA00011738"/>
    </source>
</evidence>
<keyword evidence="9 13" id="KW-0368">Histidine biosynthesis</keyword>
<dbReference type="GO" id="GO:0004477">
    <property type="term" value="F:methenyltetrahydrofolate cyclohydrolase activity"/>
    <property type="evidence" value="ECO:0007669"/>
    <property type="project" value="UniProtKB-UniRule"/>
</dbReference>
<dbReference type="RefSeq" id="WP_117001635.1">
    <property type="nucleotide sequence ID" value="NZ_BMJS01000003.1"/>
</dbReference>
<evidence type="ECO:0000256" key="7">
    <source>
        <dbReference type="ARBA" id="ARBA00022857"/>
    </source>
</evidence>
<evidence type="ECO:0000256" key="10">
    <source>
        <dbReference type="ARBA" id="ARBA00023167"/>
    </source>
</evidence>
<dbReference type="Pfam" id="PF02882">
    <property type="entry name" value="THF_DHG_CYH_C"/>
    <property type="match status" value="1"/>
</dbReference>
<dbReference type="SUPFAM" id="SSF53223">
    <property type="entry name" value="Aminoacid dehydrogenase-like, N-terminal domain"/>
    <property type="match status" value="1"/>
</dbReference>
<evidence type="ECO:0000313" key="17">
    <source>
        <dbReference type="Proteomes" id="UP000636949"/>
    </source>
</evidence>
<keyword evidence="10 13" id="KW-0486">Methionine biosynthesis</keyword>
<dbReference type="InterPro" id="IPR000672">
    <property type="entry name" value="THF_DH/CycHdrlase"/>
</dbReference>
<evidence type="ECO:0000256" key="6">
    <source>
        <dbReference type="ARBA" id="ARBA00022801"/>
    </source>
</evidence>
<keyword evidence="7 13" id="KW-0521">NADP</keyword>
<dbReference type="Proteomes" id="UP000636949">
    <property type="component" value="Unassembled WGS sequence"/>
</dbReference>
<dbReference type="GO" id="GO:0035999">
    <property type="term" value="P:tetrahydrofolate interconversion"/>
    <property type="evidence" value="ECO:0007669"/>
    <property type="project" value="UniProtKB-UniRule"/>
</dbReference>
<dbReference type="Pfam" id="PF00763">
    <property type="entry name" value="THF_DHG_CYH"/>
    <property type="match status" value="1"/>
</dbReference>
<dbReference type="PRINTS" id="PR00085">
    <property type="entry name" value="THFDHDRGNASE"/>
</dbReference>
<dbReference type="AlphaFoldDB" id="A0A8J2Z2J1"/>
<dbReference type="InterPro" id="IPR020630">
    <property type="entry name" value="THF_DH/CycHdrlase_cat_dom"/>
</dbReference>
<comment type="similarity">
    <text evidence="13">Belongs to the tetrahydrofolate dehydrogenase/cyclohydrolase family.</text>
</comment>
<comment type="caution">
    <text evidence="13">Lacks conserved residue(s) required for the propagation of feature annotation.</text>
</comment>
<evidence type="ECO:0000259" key="14">
    <source>
        <dbReference type="Pfam" id="PF00763"/>
    </source>
</evidence>
<dbReference type="InterPro" id="IPR020631">
    <property type="entry name" value="THF_DH/CycHdrlase_NAD-bd_dom"/>
</dbReference>
<dbReference type="SUPFAM" id="SSF51735">
    <property type="entry name" value="NAD(P)-binding Rossmann-fold domains"/>
    <property type="match status" value="1"/>
</dbReference>
<feature type="domain" description="Tetrahydrofolate dehydrogenase/cyclohydrolase catalytic" evidence="14">
    <location>
        <begin position="5"/>
        <end position="120"/>
    </location>
</feature>
<dbReference type="EC" id="3.5.4.9" evidence="13"/>
<dbReference type="InterPro" id="IPR020867">
    <property type="entry name" value="THF_DH/CycHdrlase_CS"/>
</dbReference>
<keyword evidence="6 13" id="KW-0378">Hydrolase</keyword>
<dbReference type="GO" id="GO:0006164">
    <property type="term" value="P:purine nucleotide biosynthetic process"/>
    <property type="evidence" value="ECO:0007669"/>
    <property type="project" value="UniProtKB-KW"/>
</dbReference>
<comment type="catalytic activity">
    <reaction evidence="12 13">
        <text>(6R)-5,10-methenyltetrahydrofolate + H2O = (6R)-10-formyltetrahydrofolate + H(+)</text>
        <dbReference type="Rhea" id="RHEA:23700"/>
        <dbReference type="ChEBI" id="CHEBI:15377"/>
        <dbReference type="ChEBI" id="CHEBI:15378"/>
        <dbReference type="ChEBI" id="CHEBI:57455"/>
        <dbReference type="ChEBI" id="CHEBI:195366"/>
        <dbReference type="EC" id="3.5.4.9"/>
    </reaction>
</comment>
<organism evidence="16 17">
    <name type="scientific">Cysteiniphilum litorale</name>
    <dbReference type="NCBI Taxonomy" id="2056700"/>
    <lineage>
        <taxon>Bacteria</taxon>
        <taxon>Pseudomonadati</taxon>
        <taxon>Pseudomonadota</taxon>
        <taxon>Gammaproteobacteria</taxon>
        <taxon>Thiotrichales</taxon>
        <taxon>Fastidiosibacteraceae</taxon>
        <taxon>Cysteiniphilum</taxon>
    </lineage>
</organism>
<evidence type="ECO:0000256" key="3">
    <source>
        <dbReference type="ARBA" id="ARBA00022563"/>
    </source>
</evidence>
<feature type="binding site" evidence="13">
    <location>
        <begin position="165"/>
        <end position="167"/>
    </location>
    <ligand>
        <name>NADP(+)</name>
        <dbReference type="ChEBI" id="CHEBI:58349"/>
    </ligand>
</feature>
<evidence type="ECO:0000256" key="8">
    <source>
        <dbReference type="ARBA" id="ARBA00023002"/>
    </source>
</evidence>
<dbReference type="EC" id="1.5.1.5" evidence="13"/>
<evidence type="ECO:0000256" key="4">
    <source>
        <dbReference type="ARBA" id="ARBA00022605"/>
    </source>
</evidence>
<dbReference type="CDD" id="cd01080">
    <property type="entry name" value="NAD_bind_m-THF_DH_Cyclohyd"/>
    <property type="match status" value="1"/>
</dbReference>
<dbReference type="GO" id="GO:0000105">
    <property type="term" value="P:L-histidine biosynthetic process"/>
    <property type="evidence" value="ECO:0007669"/>
    <property type="project" value="UniProtKB-KW"/>
</dbReference>
<dbReference type="OrthoDB" id="9803580at2"/>
<dbReference type="InterPro" id="IPR036291">
    <property type="entry name" value="NAD(P)-bd_dom_sf"/>
</dbReference>
<keyword evidence="3 13" id="KW-0554">One-carbon metabolism</keyword>
<evidence type="ECO:0000256" key="11">
    <source>
        <dbReference type="ARBA" id="ARBA00023268"/>
    </source>
</evidence>
<evidence type="ECO:0000256" key="9">
    <source>
        <dbReference type="ARBA" id="ARBA00023102"/>
    </source>
</evidence>
<evidence type="ECO:0000259" key="15">
    <source>
        <dbReference type="Pfam" id="PF02882"/>
    </source>
</evidence>
<dbReference type="PANTHER" id="PTHR48099">
    <property type="entry name" value="C-1-TETRAHYDROFOLATE SYNTHASE, CYTOPLASMIC-RELATED"/>
    <property type="match status" value="1"/>
</dbReference>
<dbReference type="FunFam" id="3.40.50.720:FF:000006">
    <property type="entry name" value="Bifunctional protein FolD"/>
    <property type="match status" value="1"/>
</dbReference>
<keyword evidence="17" id="KW-1185">Reference proteome</keyword>
<comment type="pathway">
    <text evidence="1 13">One-carbon metabolism; tetrahydrofolate interconversion.</text>
</comment>
<protein>
    <recommendedName>
        <fullName evidence="13">Bifunctional protein FolD</fullName>
    </recommendedName>
    <domain>
        <recommendedName>
            <fullName evidence="13">Methylenetetrahydrofolate dehydrogenase</fullName>
            <ecNumber evidence="13">1.5.1.5</ecNumber>
        </recommendedName>
    </domain>
    <domain>
        <recommendedName>
            <fullName evidence="13">Methenyltetrahydrofolate cyclohydrolase</fullName>
            <ecNumber evidence="13">3.5.4.9</ecNumber>
        </recommendedName>
    </domain>
</protein>
<comment type="catalytic activity">
    <reaction evidence="13">
        <text>(6R)-5,10-methylene-5,6,7,8-tetrahydrofolate + NADP(+) = (6R)-5,10-methenyltetrahydrofolate + NADPH</text>
        <dbReference type="Rhea" id="RHEA:22812"/>
        <dbReference type="ChEBI" id="CHEBI:15636"/>
        <dbReference type="ChEBI" id="CHEBI:57455"/>
        <dbReference type="ChEBI" id="CHEBI:57783"/>
        <dbReference type="ChEBI" id="CHEBI:58349"/>
        <dbReference type="EC" id="1.5.1.5"/>
    </reaction>
</comment>
<evidence type="ECO:0000313" key="16">
    <source>
        <dbReference type="EMBL" id="GGF91060.1"/>
    </source>
</evidence>
<evidence type="ECO:0000256" key="13">
    <source>
        <dbReference type="HAMAP-Rule" id="MF_01576"/>
    </source>
</evidence>
<dbReference type="NCBIfam" id="NF010783">
    <property type="entry name" value="PRK14186.1"/>
    <property type="match status" value="1"/>
</dbReference>
<feature type="binding site" evidence="13">
    <location>
        <position position="231"/>
    </location>
    <ligand>
        <name>NADP(+)</name>
        <dbReference type="ChEBI" id="CHEBI:58349"/>
    </ligand>
</feature>
<keyword evidence="5 13" id="KW-0658">Purine biosynthesis</keyword>
<reference evidence="16" key="2">
    <citation type="submission" date="2020-09" db="EMBL/GenBank/DDBJ databases">
        <authorList>
            <person name="Sun Q."/>
            <person name="Zhou Y."/>
        </authorList>
    </citation>
    <scope>NUCLEOTIDE SEQUENCE</scope>
    <source>
        <strain evidence="16">CGMCC 1.15758</strain>
    </source>
</reference>
<sequence length="285" mass="31097">MAQIIDGKKKAQEIRLKIKSQVDQLKEQNKRIPGLAVIIVGNNPASQIYVNNKRKACEEVGFLSLNYDLNEDVSNDELLNLINKLNNDPTIDGILVQLPLPQHINAEKVLEAIRPDKDVDGFHPYNIGKLMQRNPLLRPCTPKGVMTLLESVIDNFKGKHAVIVGASNIVGRPMLMELLLAGSTVTTCHRFTNDLAEHLSRADIVVAAVGKPHFINGSWLKKGAVVIDVGINRLDDGSIVGDVDFDSALENAAFITPVPGGVGPMTIATLLENTLFACEYLHSKA</sequence>
<dbReference type="Gene3D" id="3.40.50.10860">
    <property type="entry name" value="Leucine Dehydrogenase, chain A, domain 1"/>
    <property type="match status" value="1"/>
</dbReference>
<keyword evidence="11 13" id="KW-0511">Multifunctional enzyme</keyword>
<dbReference type="Gene3D" id="3.40.50.720">
    <property type="entry name" value="NAD(P)-binding Rossmann-like Domain"/>
    <property type="match status" value="1"/>
</dbReference>
<dbReference type="UniPathway" id="UPA00193"/>
<dbReference type="NCBIfam" id="NF008058">
    <property type="entry name" value="PRK10792.1"/>
    <property type="match status" value="1"/>
</dbReference>
<comment type="function">
    <text evidence="13">Catalyzes the oxidation of 5,10-methylenetetrahydrofolate to 5,10-methenyltetrahydrofolate and then the hydrolysis of 5,10-methenyltetrahydrofolate to 10-formyltetrahydrofolate.</text>
</comment>
<reference evidence="16" key="1">
    <citation type="journal article" date="2014" name="Int. J. Syst. Evol. Microbiol.">
        <title>Complete genome sequence of Corynebacterium casei LMG S-19264T (=DSM 44701T), isolated from a smear-ripened cheese.</title>
        <authorList>
            <consortium name="US DOE Joint Genome Institute (JGI-PGF)"/>
            <person name="Walter F."/>
            <person name="Albersmeier A."/>
            <person name="Kalinowski J."/>
            <person name="Ruckert C."/>
        </authorList>
    </citation>
    <scope>NUCLEOTIDE SEQUENCE</scope>
    <source>
        <strain evidence="16">CGMCC 1.15758</strain>
    </source>
</reference>
<comment type="caution">
    <text evidence="16">The sequence shown here is derived from an EMBL/GenBank/DDBJ whole genome shotgun (WGS) entry which is preliminary data.</text>
</comment>
<keyword evidence="4 13" id="KW-0028">Amino-acid biosynthesis</keyword>
<dbReference type="InterPro" id="IPR046346">
    <property type="entry name" value="Aminoacid_DH-like_N_sf"/>
</dbReference>
<gene>
    <name evidence="13 16" type="primary">folD</name>
    <name evidence="16" type="ORF">GCM10010995_05440</name>
</gene>
<dbReference type="PANTHER" id="PTHR48099:SF5">
    <property type="entry name" value="C-1-TETRAHYDROFOLATE SYNTHASE, CYTOPLASMIC"/>
    <property type="match status" value="1"/>
</dbReference>
<evidence type="ECO:0000256" key="1">
    <source>
        <dbReference type="ARBA" id="ARBA00004777"/>
    </source>
</evidence>
<dbReference type="PROSITE" id="PS00767">
    <property type="entry name" value="THF_DHG_CYH_2"/>
    <property type="match status" value="1"/>
</dbReference>
<comment type="subunit">
    <text evidence="2 13">Homodimer.</text>
</comment>
<feature type="domain" description="Tetrahydrofolate dehydrogenase/cyclohydrolase NAD(P)-binding" evidence="15">
    <location>
        <begin position="139"/>
        <end position="279"/>
    </location>
</feature>
<dbReference type="GO" id="GO:0005829">
    <property type="term" value="C:cytosol"/>
    <property type="evidence" value="ECO:0007669"/>
    <property type="project" value="TreeGrafter"/>
</dbReference>
<name>A0A8J2Z2J1_9GAMM</name>
<accession>A0A8J2Z2J1</accession>
<keyword evidence="8 13" id="KW-0560">Oxidoreductase</keyword>
<dbReference type="GO" id="GO:0009086">
    <property type="term" value="P:methionine biosynthetic process"/>
    <property type="evidence" value="ECO:0007669"/>
    <property type="project" value="UniProtKB-KW"/>
</dbReference>
<dbReference type="FunFam" id="3.40.50.10860:FF:000001">
    <property type="entry name" value="Bifunctional protein FolD"/>
    <property type="match status" value="1"/>
</dbReference>
<dbReference type="GO" id="GO:0004488">
    <property type="term" value="F:methylenetetrahydrofolate dehydrogenase (NADP+) activity"/>
    <property type="evidence" value="ECO:0007669"/>
    <property type="project" value="UniProtKB-UniRule"/>
</dbReference>
<dbReference type="HAMAP" id="MF_01576">
    <property type="entry name" value="THF_DHG_CYH"/>
    <property type="match status" value="1"/>
</dbReference>
<evidence type="ECO:0000256" key="12">
    <source>
        <dbReference type="ARBA" id="ARBA00036357"/>
    </source>
</evidence>